<dbReference type="Pfam" id="PF01138">
    <property type="entry name" value="RNase_PH"/>
    <property type="match status" value="1"/>
</dbReference>
<dbReference type="GO" id="GO:0006364">
    <property type="term" value="P:rRNA processing"/>
    <property type="evidence" value="ECO:0007669"/>
    <property type="project" value="UniProtKB-KW"/>
</dbReference>
<dbReference type="GO" id="GO:0000176">
    <property type="term" value="C:nuclear exosome (RNase complex)"/>
    <property type="evidence" value="ECO:0007669"/>
    <property type="project" value="TreeGrafter"/>
</dbReference>
<dbReference type="GO" id="GO:0071028">
    <property type="term" value="P:nuclear mRNA surveillance"/>
    <property type="evidence" value="ECO:0007669"/>
    <property type="project" value="TreeGrafter"/>
</dbReference>
<dbReference type="InterPro" id="IPR050080">
    <property type="entry name" value="RNase_PH"/>
</dbReference>
<dbReference type="GO" id="GO:0071051">
    <property type="term" value="P:poly(A)-dependent snoRNA 3'-end processing"/>
    <property type="evidence" value="ECO:0007669"/>
    <property type="project" value="TreeGrafter"/>
</dbReference>
<dbReference type="CDD" id="cd11372">
    <property type="entry name" value="RNase_PH_RRP46"/>
    <property type="match status" value="1"/>
</dbReference>
<keyword evidence="3" id="KW-0698">rRNA processing</keyword>
<evidence type="ECO:0000256" key="2">
    <source>
        <dbReference type="ARBA" id="ARBA00006678"/>
    </source>
</evidence>
<dbReference type="SUPFAM" id="SSF54211">
    <property type="entry name" value="Ribosomal protein S5 domain 2-like"/>
    <property type="match status" value="1"/>
</dbReference>
<dbReference type="GO" id="GO:0003723">
    <property type="term" value="F:RNA binding"/>
    <property type="evidence" value="ECO:0007669"/>
    <property type="project" value="TreeGrafter"/>
</dbReference>
<dbReference type="OrthoDB" id="27298at2759"/>
<dbReference type="STRING" id="796925.A0A137NUF3"/>
<evidence type="ECO:0000256" key="3">
    <source>
        <dbReference type="ARBA" id="ARBA00022552"/>
    </source>
</evidence>
<evidence type="ECO:0000313" key="8">
    <source>
        <dbReference type="Proteomes" id="UP000070444"/>
    </source>
</evidence>
<keyword evidence="5" id="KW-0539">Nucleus</keyword>
<dbReference type="InterPro" id="IPR001247">
    <property type="entry name" value="ExoRNase_PH_dom1"/>
</dbReference>
<dbReference type="Gene3D" id="3.30.230.70">
    <property type="entry name" value="GHMP Kinase, N-terminal domain"/>
    <property type="match status" value="1"/>
</dbReference>
<dbReference type="InterPro" id="IPR020568">
    <property type="entry name" value="Ribosomal_Su5_D2-typ_SF"/>
</dbReference>
<dbReference type="GO" id="GO:0034475">
    <property type="term" value="P:U4 snRNA 3'-end processing"/>
    <property type="evidence" value="ECO:0007669"/>
    <property type="project" value="TreeGrafter"/>
</dbReference>
<protein>
    <recommendedName>
        <fullName evidence="6">Exoribonuclease phosphorolytic domain-containing protein</fullName>
    </recommendedName>
</protein>
<evidence type="ECO:0000259" key="6">
    <source>
        <dbReference type="Pfam" id="PF01138"/>
    </source>
</evidence>
<dbReference type="OMA" id="CIINEQG"/>
<evidence type="ECO:0000313" key="7">
    <source>
        <dbReference type="EMBL" id="KXN66348.1"/>
    </source>
</evidence>
<comment type="similarity">
    <text evidence="2">Belongs to the RNase PH family.</text>
</comment>
<evidence type="ECO:0000256" key="1">
    <source>
        <dbReference type="ARBA" id="ARBA00004123"/>
    </source>
</evidence>
<sequence length="185" mass="20365">MEAVKANEITIERDYLSQSDGSCKLTQGEFSVLASVNGPIEVKQHLEQIDRATLEVIVTPLVGVTTTRQKYLENLIKTLFSSLILTKLTPRSLIQINLQQMSDFGGLDAEHVYINATNLALMNAGISLDKTVGAVSCVWDGEGNLTVNGEVGDYTNCKSRHTFAFSKESSEPLTIYSWGEFTLKE</sequence>
<dbReference type="PANTHER" id="PTHR11953">
    <property type="entry name" value="EXOSOME COMPLEX COMPONENT"/>
    <property type="match status" value="1"/>
</dbReference>
<keyword evidence="4" id="KW-0271">Exosome</keyword>
<name>A0A137NUF3_CONC2</name>
<dbReference type="AlphaFoldDB" id="A0A137NUF3"/>
<dbReference type="GO" id="GO:0016075">
    <property type="term" value="P:rRNA catabolic process"/>
    <property type="evidence" value="ECO:0007669"/>
    <property type="project" value="TreeGrafter"/>
</dbReference>
<comment type="subcellular location">
    <subcellularLocation>
        <location evidence="1">Nucleus</location>
    </subcellularLocation>
</comment>
<evidence type="ECO:0000256" key="5">
    <source>
        <dbReference type="ARBA" id="ARBA00023242"/>
    </source>
</evidence>
<gene>
    <name evidence="7" type="ORF">CONCODRAFT_80515</name>
</gene>
<feature type="non-terminal residue" evidence="7">
    <location>
        <position position="185"/>
    </location>
</feature>
<keyword evidence="8" id="KW-1185">Reference proteome</keyword>
<dbReference type="EMBL" id="KQ964736">
    <property type="protein sequence ID" value="KXN66348.1"/>
    <property type="molecule type" value="Genomic_DNA"/>
</dbReference>
<dbReference type="GO" id="GO:0000177">
    <property type="term" value="C:cytoplasmic exosome (RNase complex)"/>
    <property type="evidence" value="ECO:0007669"/>
    <property type="project" value="TreeGrafter"/>
</dbReference>
<accession>A0A137NUF3</accession>
<dbReference type="InterPro" id="IPR027408">
    <property type="entry name" value="PNPase/RNase_PH_dom_sf"/>
</dbReference>
<proteinExistence type="inferred from homology"/>
<dbReference type="GO" id="GO:0005730">
    <property type="term" value="C:nucleolus"/>
    <property type="evidence" value="ECO:0007669"/>
    <property type="project" value="TreeGrafter"/>
</dbReference>
<reference evidence="7 8" key="1">
    <citation type="journal article" date="2015" name="Genome Biol. Evol.">
        <title>Phylogenomic analyses indicate that early fungi evolved digesting cell walls of algal ancestors of land plants.</title>
        <authorList>
            <person name="Chang Y."/>
            <person name="Wang S."/>
            <person name="Sekimoto S."/>
            <person name="Aerts A.L."/>
            <person name="Choi C."/>
            <person name="Clum A."/>
            <person name="LaButti K.M."/>
            <person name="Lindquist E.A."/>
            <person name="Yee Ngan C."/>
            <person name="Ohm R.A."/>
            <person name="Salamov A.A."/>
            <person name="Grigoriev I.V."/>
            <person name="Spatafora J.W."/>
            <person name="Berbee M.L."/>
        </authorList>
    </citation>
    <scope>NUCLEOTIDE SEQUENCE [LARGE SCALE GENOMIC DNA]</scope>
    <source>
        <strain evidence="7 8">NRRL 28638</strain>
    </source>
</reference>
<feature type="domain" description="Exoribonuclease phosphorolytic" evidence="6">
    <location>
        <begin position="8"/>
        <end position="126"/>
    </location>
</feature>
<dbReference type="PANTHER" id="PTHR11953:SF1">
    <property type="entry name" value="EXOSOME COMPLEX COMPONENT RRP46"/>
    <property type="match status" value="1"/>
</dbReference>
<evidence type="ECO:0000256" key="4">
    <source>
        <dbReference type="ARBA" id="ARBA00022835"/>
    </source>
</evidence>
<organism evidence="7 8">
    <name type="scientific">Conidiobolus coronatus (strain ATCC 28846 / CBS 209.66 / NRRL 28638)</name>
    <name type="common">Delacroixia coronata</name>
    <dbReference type="NCBI Taxonomy" id="796925"/>
    <lineage>
        <taxon>Eukaryota</taxon>
        <taxon>Fungi</taxon>
        <taxon>Fungi incertae sedis</taxon>
        <taxon>Zoopagomycota</taxon>
        <taxon>Entomophthoromycotina</taxon>
        <taxon>Entomophthoromycetes</taxon>
        <taxon>Entomophthorales</taxon>
        <taxon>Ancylistaceae</taxon>
        <taxon>Conidiobolus</taxon>
    </lineage>
</organism>
<dbReference type="Proteomes" id="UP000070444">
    <property type="component" value="Unassembled WGS sequence"/>
</dbReference>